<accession>A0A1X7QL47</accession>
<proteinExistence type="predicted"/>
<keyword evidence="2" id="KW-0805">Transcription regulation</keyword>
<dbReference type="InterPro" id="IPR036388">
    <property type="entry name" value="WH-like_DNA-bd_sf"/>
</dbReference>
<dbReference type="FunFam" id="3.40.1410.10:FF:000008">
    <property type="entry name" value="Transcriptional regulator, GntR family"/>
    <property type="match status" value="1"/>
</dbReference>
<dbReference type="PANTHER" id="PTHR44846:SF5">
    <property type="entry name" value="HTH-TYPE TRANSCRIPTIONAL REGULATOR GMUR"/>
    <property type="match status" value="1"/>
</dbReference>
<keyword evidence="4" id="KW-0804">Transcription</keyword>
<name>A0A1X7QL47_LATCU</name>
<dbReference type="PROSITE" id="PS50949">
    <property type="entry name" value="HTH_GNTR"/>
    <property type="match status" value="1"/>
</dbReference>
<evidence type="ECO:0000313" key="6">
    <source>
        <dbReference type="Proteomes" id="UP000257607"/>
    </source>
</evidence>
<dbReference type="InterPro" id="IPR011663">
    <property type="entry name" value="UTRA"/>
</dbReference>
<dbReference type="GO" id="GO:0003677">
    <property type="term" value="F:DNA binding"/>
    <property type="evidence" value="ECO:0007669"/>
    <property type="project" value="UniProtKB-KW"/>
</dbReference>
<dbReference type="CDD" id="cd07377">
    <property type="entry name" value="WHTH_GntR"/>
    <property type="match status" value="1"/>
</dbReference>
<dbReference type="InterPro" id="IPR036390">
    <property type="entry name" value="WH_DNA-bd_sf"/>
</dbReference>
<dbReference type="PRINTS" id="PR00035">
    <property type="entry name" value="HTHGNTR"/>
</dbReference>
<dbReference type="GO" id="GO:0003700">
    <property type="term" value="F:DNA-binding transcription factor activity"/>
    <property type="evidence" value="ECO:0007669"/>
    <property type="project" value="InterPro"/>
</dbReference>
<organism evidence="5 6">
    <name type="scientific">Latilactobacillus curvatus</name>
    <name type="common">Lactobacillus curvatus</name>
    <dbReference type="NCBI Taxonomy" id="28038"/>
    <lineage>
        <taxon>Bacteria</taxon>
        <taxon>Bacillati</taxon>
        <taxon>Bacillota</taxon>
        <taxon>Bacilli</taxon>
        <taxon>Lactobacillales</taxon>
        <taxon>Lactobacillaceae</taxon>
        <taxon>Latilactobacillus</taxon>
    </lineage>
</organism>
<gene>
    <name evidence="5" type="ORF">DT351_00910</name>
</gene>
<dbReference type="SMART" id="SM00866">
    <property type="entry name" value="UTRA"/>
    <property type="match status" value="1"/>
</dbReference>
<evidence type="ECO:0000313" key="5">
    <source>
        <dbReference type="EMBL" id="AXN35017.1"/>
    </source>
</evidence>
<evidence type="ECO:0000256" key="2">
    <source>
        <dbReference type="ARBA" id="ARBA00023015"/>
    </source>
</evidence>
<dbReference type="Proteomes" id="UP000257607">
    <property type="component" value="Chromosome"/>
</dbReference>
<dbReference type="Gene3D" id="1.10.10.10">
    <property type="entry name" value="Winged helix-like DNA-binding domain superfamily/Winged helix DNA-binding domain"/>
    <property type="match status" value="1"/>
</dbReference>
<dbReference type="RefSeq" id="WP_076800381.1">
    <property type="nucleotide sequence ID" value="NZ_CBCPIN010000015.1"/>
</dbReference>
<dbReference type="SMART" id="SM00345">
    <property type="entry name" value="HTH_GNTR"/>
    <property type="match status" value="1"/>
</dbReference>
<dbReference type="GO" id="GO:0045892">
    <property type="term" value="P:negative regulation of DNA-templated transcription"/>
    <property type="evidence" value="ECO:0007669"/>
    <property type="project" value="TreeGrafter"/>
</dbReference>
<dbReference type="SUPFAM" id="SSF46785">
    <property type="entry name" value="Winged helix' DNA-binding domain"/>
    <property type="match status" value="1"/>
</dbReference>
<sequence length="239" mass="27371">MPKYEEIANIIRQRIKQGRYPANTLLPNQTDLVQEFDASRMTIKKAITILTMEGLVLSRRGAGTKVLDHSFWNKSTAPADQYRGMSRDLADIGKTLSSKVITFEVTFPTPEIKERLMLADQQPVYKIIRLRIIDGVNSVLEHTYMPVSLVPGLTDDVLAQSIYTYLKETLHLTFAGAFRNIQADKADEYDQQYLDCAPIDPVLEVEQVVYLDNGQPIEYSRSRNRYDRRGYTFLDVKNT</sequence>
<dbReference type="PANTHER" id="PTHR44846">
    <property type="entry name" value="MANNOSYL-D-GLYCERATE TRANSPORT/METABOLISM SYSTEM REPRESSOR MNGR-RELATED"/>
    <property type="match status" value="1"/>
</dbReference>
<keyword evidence="3" id="KW-0238">DNA-binding</keyword>
<dbReference type="Gene3D" id="3.40.1410.10">
    <property type="entry name" value="Chorismate lyase-like"/>
    <property type="match status" value="1"/>
</dbReference>
<dbReference type="SUPFAM" id="SSF64288">
    <property type="entry name" value="Chorismate lyase-like"/>
    <property type="match status" value="1"/>
</dbReference>
<dbReference type="Pfam" id="PF00392">
    <property type="entry name" value="GntR"/>
    <property type="match status" value="1"/>
</dbReference>
<dbReference type="InterPro" id="IPR028978">
    <property type="entry name" value="Chorismate_lyase_/UTRA_dom_sf"/>
</dbReference>
<dbReference type="InterPro" id="IPR050679">
    <property type="entry name" value="Bact_HTH_transcr_reg"/>
</dbReference>
<evidence type="ECO:0000256" key="1">
    <source>
        <dbReference type="ARBA" id="ARBA00022491"/>
    </source>
</evidence>
<evidence type="ECO:0000256" key="3">
    <source>
        <dbReference type="ARBA" id="ARBA00023125"/>
    </source>
</evidence>
<evidence type="ECO:0000256" key="4">
    <source>
        <dbReference type="ARBA" id="ARBA00023163"/>
    </source>
</evidence>
<reference evidence="5 6" key="1">
    <citation type="submission" date="2018-07" db="EMBL/GenBank/DDBJ databases">
        <title>Lactobacillus curvatus genome sequence.</title>
        <authorList>
            <person name="Prechtl R."/>
        </authorList>
    </citation>
    <scope>NUCLEOTIDE SEQUENCE [LARGE SCALE GENOMIC DNA]</scope>
    <source>
        <strain evidence="5 6">TMW 1.1928</strain>
    </source>
</reference>
<dbReference type="AlphaFoldDB" id="A0A1X7QL47"/>
<dbReference type="InterPro" id="IPR000524">
    <property type="entry name" value="Tscrpt_reg_HTH_GntR"/>
</dbReference>
<dbReference type="EMBL" id="CP031003">
    <property type="protein sequence ID" value="AXN35017.1"/>
    <property type="molecule type" value="Genomic_DNA"/>
</dbReference>
<protein>
    <submittedName>
        <fullName evidence="5">GntR family transcriptional regulator</fullName>
    </submittedName>
</protein>
<keyword evidence="1" id="KW-0678">Repressor</keyword>
<dbReference type="Pfam" id="PF07702">
    <property type="entry name" value="UTRA"/>
    <property type="match status" value="1"/>
</dbReference>